<comment type="caution">
    <text evidence="2">The sequence shown here is derived from an EMBL/GenBank/DDBJ whole genome shotgun (WGS) entry which is preliminary data.</text>
</comment>
<protein>
    <recommendedName>
        <fullName evidence="1">Domain of unknown function WSN domain-containing protein</fullName>
    </recommendedName>
</protein>
<dbReference type="EMBL" id="PDUG01000004">
    <property type="protein sequence ID" value="PIC36318.1"/>
    <property type="molecule type" value="Genomic_DNA"/>
</dbReference>
<keyword evidence="3" id="KW-1185">Reference proteome</keyword>
<sequence length="323" mass="36484">MKEFLHNFNSVIIENALADGTITKTDVARELLNIPYDIDLEKLRTENVAQVGNELEEVFSKVSEGCATAGNPCEGLDVVRNGITFIHSMARTITMKCRELFASHSSLAHAVWLSAVPTEIENYRKMLKETLDSFENPKSYQDLSADEVASLILLYTYKRRLEHPIAFLEQAAAVHKAGSLHQETLESEIDNVITLKATTLGLKNEYSFEESQKKLKSIAKLAENTASVISTGSVDPLIRKMHSFVLVNNLRFFTIKERNFTHGFYNGGHDYVEYFDNLDSRSSENNVLLNSPRESLKNYLVHSSALSKEIKPSLEVFFKLERV</sequence>
<reference evidence="3" key="1">
    <citation type="submission" date="2017-10" db="EMBL/GenBank/DDBJ databases">
        <title>Rapid genome shrinkage in a self-fertile nematode reveals novel sperm competition proteins.</title>
        <authorList>
            <person name="Yin D."/>
            <person name="Schwarz E.M."/>
            <person name="Thomas C.G."/>
            <person name="Felde R.L."/>
            <person name="Korf I.F."/>
            <person name="Cutter A.D."/>
            <person name="Schartner C.M."/>
            <person name="Ralston E.J."/>
            <person name="Meyer B.J."/>
            <person name="Haag E.S."/>
        </authorList>
    </citation>
    <scope>NUCLEOTIDE SEQUENCE [LARGE SCALE GENOMIC DNA]</scope>
    <source>
        <strain evidence="3">JU1422</strain>
    </source>
</reference>
<name>A0A2G5U9V0_9PELO</name>
<accession>A0A2G5U9V0</accession>
<dbReference type="OrthoDB" id="5908322at2759"/>
<evidence type="ECO:0000259" key="1">
    <source>
        <dbReference type="Pfam" id="PF02206"/>
    </source>
</evidence>
<organism evidence="2 3">
    <name type="scientific">Caenorhabditis nigoni</name>
    <dbReference type="NCBI Taxonomy" id="1611254"/>
    <lineage>
        <taxon>Eukaryota</taxon>
        <taxon>Metazoa</taxon>
        <taxon>Ecdysozoa</taxon>
        <taxon>Nematoda</taxon>
        <taxon>Chromadorea</taxon>
        <taxon>Rhabditida</taxon>
        <taxon>Rhabditina</taxon>
        <taxon>Rhabditomorpha</taxon>
        <taxon>Rhabditoidea</taxon>
        <taxon>Rhabditidae</taxon>
        <taxon>Peloderinae</taxon>
        <taxon>Caenorhabditis</taxon>
    </lineage>
</organism>
<gene>
    <name evidence="2" type="primary">Cnig_chr_IV.g15364</name>
    <name evidence="2" type="ORF">B9Z55_015364</name>
</gene>
<evidence type="ECO:0000313" key="2">
    <source>
        <dbReference type="EMBL" id="PIC36318.1"/>
    </source>
</evidence>
<feature type="domain" description="Domain of unknown function WSN" evidence="1">
    <location>
        <begin position="8"/>
        <end position="57"/>
    </location>
</feature>
<dbReference type="Proteomes" id="UP000230233">
    <property type="component" value="Chromosome IV"/>
</dbReference>
<dbReference type="InterPro" id="IPR003125">
    <property type="entry name" value="WSN"/>
</dbReference>
<proteinExistence type="predicted"/>
<dbReference type="AlphaFoldDB" id="A0A2G5U9V0"/>
<evidence type="ECO:0000313" key="3">
    <source>
        <dbReference type="Proteomes" id="UP000230233"/>
    </source>
</evidence>
<dbReference type="Pfam" id="PF02206">
    <property type="entry name" value="WSN"/>
    <property type="match status" value="1"/>
</dbReference>